<dbReference type="Gene3D" id="1.20.120.530">
    <property type="entry name" value="GntR ligand-binding domain-like"/>
    <property type="match status" value="1"/>
</dbReference>
<proteinExistence type="predicted"/>
<dbReference type="InterPro" id="IPR011711">
    <property type="entry name" value="GntR_C"/>
</dbReference>
<dbReference type="SMART" id="SM00345">
    <property type="entry name" value="HTH_GNTR"/>
    <property type="match status" value="1"/>
</dbReference>
<dbReference type="InterPro" id="IPR008920">
    <property type="entry name" value="TF_FadR/GntR_C"/>
</dbReference>
<reference evidence="5 6" key="1">
    <citation type="submission" date="2021-07" db="EMBL/GenBank/DDBJ databases">
        <title>Paenibacillus radiodurans sp. nov., isolated from the southeastern edge of Tengger Desert.</title>
        <authorList>
            <person name="Zhang G."/>
        </authorList>
    </citation>
    <scope>NUCLEOTIDE SEQUENCE [LARGE SCALE GENOMIC DNA]</scope>
    <source>
        <strain evidence="5 6">DT7-4</strain>
    </source>
</reference>
<organism evidence="5 6">
    <name type="scientific">Paenibacillus oenotherae</name>
    <dbReference type="NCBI Taxonomy" id="1435645"/>
    <lineage>
        <taxon>Bacteria</taxon>
        <taxon>Bacillati</taxon>
        <taxon>Bacillota</taxon>
        <taxon>Bacilli</taxon>
        <taxon>Bacillales</taxon>
        <taxon>Paenibacillaceae</taxon>
        <taxon>Paenibacillus</taxon>
    </lineage>
</organism>
<protein>
    <submittedName>
        <fullName evidence="5">GntR family transcriptional regulator</fullName>
    </submittedName>
</protein>
<evidence type="ECO:0000313" key="6">
    <source>
        <dbReference type="Proteomes" id="UP000812277"/>
    </source>
</evidence>
<evidence type="ECO:0000259" key="4">
    <source>
        <dbReference type="PROSITE" id="PS50949"/>
    </source>
</evidence>
<comment type="caution">
    <text evidence="5">The sequence shown here is derived from an EMBL/GenBank/DDBJ whole genome shotgun (WGS) entry which is preliminary data.</text>
</comment>
<dbReference type="SUPFAM" id="SSF48008">
    <property type="entry name" value="GntR ligand-binding domain-like"/>
    <property type="match status" value="1"/>
</dbReference>
<keyword evidence="3" id="KW-0804">Transcription</keyword>
<keyword evidence="6" id="KW-1185">Reference proteome</keyword>
<keyword evidence="1" id="KW-0805">Transcription regulation</keyword>
<dbReference type="SUPFAM" id="SSF46785">
    <property type="entry name" value="Winged helix' DNA-binding domain"/>
    <property type="match status" value="1"/>
</dbReference>
<accession>A0ABS7DAD7</accession>
<dbReference type="PROSITE" id="PS50949">
    <property type="entry name" value="HTH_GNTR"/>
    <property type="match status" value="1"/>
</dbReference>
<evidence type="ECO:0000313" key="5">
    <source>
        <dbReference type="EMBL" id="MBW7476108.1"/>
    </source>
</evidence>
<evidence type="ECO:0000256" key="2">
    <source>
        <dbReference type="ARBA" id="ARBA00023125"/>
    </source>
</evidence>
<dbReference type="Gene3D" id="1.10.10.10">
    <property type="entry name" value="Winged helix-like DNA-binding domain superfamily/Winged helix DNA-binding domain"/>
    <property type="match status" value="1"/>
</dbReference>
<gene>
    <name evidence="5" type="ORF">K0T92_15285</name>
</gene>
<keyword evidence="2" id="KW-0238">DNA-binding</keyword>
<dbReference type="InterPro" id="IPR000524">
    <property type="entry name" value="Tscrpt_reg_HTH_GntR"/>
</dbReference>
<dbReference type="EMBL" id="JAHZIJ010000010">
    <property type="protein sequence ID" value="MBW7476108.1"/>
    <property type="molecule type" value="Genomic_DNA"/>
</dbReference>
<name>A0ABS7DAD7_9BACL</name>
<dbReference type="InterPro" id="IPR036388">
    <property type="entry name" value="WH-like_DNA-bd_sf"/>
</dbReference>
<dbReference type="PANTHER" id="PTHR43537">
    <property type="entry name" value="TRANSCRIPTIONAL REGULATOR, GNTR FAMILY"/>
    <property type="match status" value="1"/>
</dbReference>
<dbReference type="Pfam" id="PF00392">
    <property type="entry name" value="GntR"/>
    <property type="match status" value="1"/>
</dbReference>
<evidence type="ECO:0000256" key="3">
    <source>
        <dbReference type="ARBA" id="ARBA00023163"/>
    </source>
</evidence>
<evidence type="ECO:0000256" key="1">
    <source>
        <dbReference type="ARBA" id="ARBA00023015"/>
    </source>
</evidence>
<sequence>MVIIVRGGGSLEETSSGSAPLLKDIAYNQIKEHILDERFEPGRFLSERELIELLQMSKTPIKSALTRLETEGFVTVSSKQGIIINDLALNRIVDIYDLRVALESFNIREILGRLTEEQNHLLLANLQETEEIVKQLNVKAFAKADHQFHLLLCKFAGNQEIYRVLLNYQDHLLRITLRHLRKEPNRMEGFLQDHKEIYQLLQQGDEECVQRMKHHLQESKSKLFN</sequence>
<dbReference type="InterPro" id="IPR036390">
    <property type="entry name" value="WH_DNA-bd_sf"/>
</dbReference>
<dbReference type="Pfam" id="PF07729">
    <property type="entry name" value="FCD"/>
    <property type="match status" value="1"/>
</dbReference>
<dbReference type="Proteomes" id="UP000812277">
    <property type="component" value="Unassembled WGS sequence"/>
</dbReference>
<dbReference type="PANTHER" id="PTHR43537:SF24">
    <property type="entry name" value="GLUCONATE OPERON TRANSCRIPTIONAL REPRESSOR"/>
    <property type="match status" value="1"/>
</dbReference>
<dbReference type="SMART" id="SM00895">
    <property type="entry name" value="FCD"/>
    <property type="match status" value="1"/>
</dbReference>
<feature type="domain" description="HTH gntR-type" evidence="4">
    <location>
        <begin position="20"/>
        <end position="87"/>
    </location>
</feature>